<evidence type="ECO:0008006" key="4">
    <source>
        <dbReference type="Google" id="ProtNLM"/>
    </source>
</evidence>
<organism evidence="2 3">
    <name type="scientific">Odoribacter splanchnicus</name>
    <dbReference type="NCBI Taxonomy" id="28118"/>
    <lineage>
        <taxon>Bacteria</taxon>
        <taxon>Pseudomonadati</taxon>
        <taxon>Bacteroidota</taxon>
        <taxon>Bacteroidia</taxon>
        <taxon>Bacteroidales</taxon>
        <taxon>Odoribacteraceae</taxon>
        <taxon>Odoribacter</taxon>
    </lineage>
</organism>
<dbReference type="Proteomes" id="UP000284434">
    <property type="component" value="Unassembled WGS sequence"/>
</dbReference>
<comment type="caution">
    <text evidence="2">The sequence shown here is derived from an EMBL/GenBank/DDBJ whole genome shotgun (WGS) entry which is preliminary data.</text>
</comment>
<dbReference type="Gene3D" id="1.25.40.10">
    <property type="entry name" value="Tetratricopeptide repeat domain"/>
    <property type="match status" value="1"/>
</dbReference>
<evidence type="ECO:0000256" key="1">
    <source>
        <dbReference type="SAM" id="Coils"/>
    </source>
</evidence>
<feature type="coiled-coil region" evidence="1">
    <location>
        <begin position="204"/>
        <end position="231"/>
    </location>
</feature>
<gene>
    <name evidence="2" type="ORF">DXA53_19790</name>
</gene>
<protein>
    <recommendedName>
        <fullName evidence="4">Lipoprotein</fullName>
    </recommendedName>
</protein>
<dbReference type="AlphaFoldDB" id="A0A413I3Z0"/>
<dbReference type="InterPro" id="IPR011990">
    <property type="entry name" value="TPR-like_helical_dom_sf"/>
</dbReference>
<keyword evidence="1" id="KW-0175">Coiled coil</keyword>
<dbReference type="EMBL" id="QSCO01000050">
    <property type="protein sequence ID" value="RGY02165.1"/>
    <property type="molecule type" value="Genomic_DNA"/>
</dbReference>
<evidence type="ECO:0000313" key="2">
    <source>
        <dbReference type="EMBL" id="RGY02165.1"/>
    </source>
</evidence>
<dbReference type="PROSITE" id="PS51257">
    <property type="entry name" value="PROKAR_LIPOPROTEIN"/>
    <property type="match status" value="1"/>
</dbReference>
<accession>A0A413I3Z0</accession>
<sequence length="407" mass="46783">MFKLNIVLRVKNIFFIIFLVLVSCSANYKDKVAKILYIAQTESELSHKEIKKILTLHNEVIDSVLECNDTIQVIKYCDLLVNIFKKGFYSYNDSLLLKAEISLIERVIPYINDKNDYMRLCSQLIGAYTNNGQFTQVEKLVVNSFKFVEEEFGSNSFNMATLYYITAYVVQKQGNLEMTLKLYNKSASIYKEVIIMATDVLDHADLTQEQIKSVKKVIEDAKKSLSDCEEAISKAPEECAKNFAEVAKLTNNYENKWLTFNYPKNWKMHEEINPFNDTIPITKEGMSIYVGQILTTFVPAVYIVKSCMPATFDTPEQWRDLSIALKSIGDENYQILSVVDSVDFNGNPAALAIFQYNSPETNDTIIQVQYCVLRTNNDVFYINKQFHPNDSLNMNLCQDIIESIQFK</sequence>
<name>A0A413I3Z0_9BACT</name>
<proteinExistence type="predicted"/>
<reference evidence="2 3" key="1">
    <citation type="submission" date="2018-08" db="EMBL/GenBank/DDBJ databases">
        <title>A genome reference for cultivated species of the human gut microbiota.</title>
        <authorList>
            <person name="Zou Y."/>
            <person name="Xue W."/>
            <person name="Luo G."/>
        </authorList>
    </citation>
    <scope>NUCLEOTIDE SEQUENCE [LARGE SCALE GENOMIC DNA]</scope>
    <source>
        <strain evidence="2 3">OF03-11</strain>
    </source>
</reference>
<evidence type="ECO:0000313" key="3">
    <source>
        <dbReference type="Proteomes" id="UP000284434"/>
    </source>
</evidence>